<name>A0ABP9YXV2_9FUNG</name>
<comment type="caution">
    <text evidence="1">The sequence shown here is derived from an EMBL/GenBank/DDBJ whole genome shotgun (WGS) entry which is preliminary data.</text>
</comment>
<evidence type="ECO:0000313" key="1">
    <source>
        <dbReference type="EMBL" id="GAA5811696.1"/>
    </source>
</evidence>
<sequence length="71" mass="8254">MTIISRERAVYMFYHQDFDKTKAIELNAIEKLDIEICYKGDLCKPILYSIEGLVHDPGCHHQVKALILITF</sequence>
<accession>A0ABP9YXV2</accession>
<organism evidence="1 2">
    <name type="scientific">Mucor flavus</name>
    <dbReference type="NCBI Taxonomy" id="439312"/>
    <lineage>
        <taxon>Eukaryota</taxon>
        <taxon>Fungi</taxon>
        <taxon>Fungi incertae sedis</taxon>
        <taxon>Mucoromycota</taxon>
        <taxon>Mucoromycotina</taxon>
        <taxon>Mucoromycetes</taxon>
        <taxon>Mucorales</taxon>
        <taxon>Mucorineae</taxon>
        <taxon>Mucoraceae</taxon>
        <taxon>Mucor</taxon>
    </lineage>
</organism>
<gene>
    <name evidence="1" type="ORF">MFLAVUS_005137</name>
</gene>
<proteinExistence type="predicted"/>
<dbReference type="Proteomes" id="UP001473302">
    <property type="component" value="Unassembled WGS sequence"/>
</dbReference>
<dbReference type="EMBL" id="BAABUK010000010">
    <property type="protein sequence ID" value="GAA5811696.1"/>
    <property type="molecule type" value="Genomic_DNA"/>
</dbReference>
<protein>
    <submittedName>
        <fullName evidence="1">Uncharacterized protein</fullName>
    </submittedName>
</protein>
<reference evidence="1 2" key="1">
    <citation type="submission" date="2024-04" db="EMBL/GenBank/DDBJ databases">
        <title>genome sequences of Mucor flavus KT1a and Helicostylum pulchrum KT1b strains isolated from the surface of a dry-aged beef.</title>
        <authorList>
            <person name="Toyotome T."/>
            <person name="Hosono M."/>
            <person name="Torimaru M."/>
            <person name="Fukuda K."/>
            <person name="Mikami N."/>
        </authorList>
    </citation>
    <scope>NUCLEOTIDE SEQUENCE [LARGE SCALE GENOMIC DNA]</scope>
    <source>
        <strain evidence="1 2">KT1a</strain>
    </source>
</reference>
<evidence type="ECO:0000313" key="2">
    <source>
        <dbReference type="Proteomes" id="UP001473302"/>
    </source>
</evidence>
<keyword evidence="2" id="KW-1185">Reference proteome</keyword>